<sequence>MQHLNQALIKPIYLCANILNPLIKKKALLNPHVNNLMNKTNHYIFSKIKEMAEIFTSEKSQSQFSSGRDYETLKRITILWELNPHLFPCDNGVDTSSLCGNLKYLEQVHGPSGTEAKPLFQGHNSFDGDHSHPNWDPDDSKTKILPRENVHFLDVLFGLTAENSWMGEYSSLTLITNTPFYCPLHTTPRKETMGLKPKFSTMCFEKWSLGDTTECNNHQSRSKQTVHPKLNHHIHTLPKEILGRYGNLKYPEQTMSVKVPDQLNPRGLSALAESARVGAEVPTRGTGWYMMIDLWNKKMRTEIRSNSCTFMLIFSSSSSYNTGFQNGLSQAWNDFIERGSEQPYYSIPHLFILLNQVNCEAHVLWYVYAPHISVTRVICIYSIHAKPSATCTRESIGLPRRVHAGRMGRVSPPVPSPGLLLGVPKLIWSGCRPLALSLILWFSEIKNSDGQNGLQNSI</sequence>
<dbReference type="AlphaFoldDB" id="A0A0L6UZU5"/>
<proteinExistence type="predicted"/>
<dbReference type="Proteomes" id="UP000037035">
    <property type="component" value="Unassembled WGS sequence"/>
</dbReference>
<reference evidence="1 2" key="1">
    <citation type="submission" date="2015-08" db="EMBL/GenBank/DDBJ databases">
        <title>Next Generation Sequencing and Analysis of the Genome of Puccinia sorghi L Schw, the Causal Agent of Maize Common Rust.</title>
        <authorList>
            <person name="Rochi L."/>
            <person name="Burguener G."/>
            <person name="Darino M."/>
            <person name="Turjanski A."/>
            <person name="Kreff E."/>
            <person name="Dieguez M.J."/>
            <person name="Sacco F."/>
        </authorList>
    </citation>
    <scope>NUCLEOTIDE SEQUENCE [LARGE SCALE GENOMIC DNA]</scope>
    <source>
        <strain evidence="1 2">RO10H11247</strain>
    </source>
</reference>
<dbReference type="EMBL" id="LAVV01008010">
    <property type="protein sequence ID" value="KNZ54058.1"/>
    <property type="molecule type" value="Genomic_DNA"/>
</dbReference>
<name>A0A0L6UZU5_9BASI</name>
<protein>
    <submittedName>
        <fullName evidence="1">Uncharacterized protein</fullName>
    </submittedName>
</protein>
<evidence type="ECO:0000313" key="1">
    <source>
        <dbReference type="EMBL" id="KNZ54058.1"/>
    </source>
</evidence>
<dbReference type="VEuPathDB" id="FungiDB:VP01_3057g1"/>
<gene>
    <name evidence="1" type="ORF">VP01_3057g1</name>
</gene>
<organism evidence="1 2">
    <name type="scientific">Puccinia sorghi</name>
    <dbReference type="NCBI Taxonomy" id="27349"/>
    <lineage>
        <taxon>Eukaryota</taxon>
        <taxon>Fungi</taxon>
        <taxon>Dikarya</taxon>
        <taxon>Basidiomycota</taxon>
        <taxon>Pucciniomycotina</taxon>
        <taxon>Pucciniomycetes</taxon>
        <taxon>Pucciniales</taxon>
        <taxon>Pucciniaceae</taxon>
        <taxon>Puccinia</taxon>
    </lineage>
</organism>
<accession>A0A0L6UZU5</accession>
<keyword evidence="2" id="KW-1185">Reference proteome</keyword>
<comment type="caution">
    <text evidence="1">The sequence shown here is derived from an EMBL/GenBank/DDBJ whole genome shotgun (WGS) entry which is preliminary data.</text>
</comment>
<evidence type="ECO:0000313" key="2">
    <source>
        <dbReference type="Proteomes" id="UP000037035"/>
    </source>
</evidence>